<evidence type="ECO:0000313" key="2">
    <source>
        <dbReference type="Proteomes" id="UP000515977"/>
    </source>
</evidence>
<dbReference type="KEGG" id="tbv:H9L17_14350"/>
<dbReference type="EMBL" id="CP060711">
    <property type="protein sequence ID" value="QNN46330.1"/>
    <property type="molecule type" value="Genomic_DNA"/>
</dbReference>
<protein>
    <recommendedName>
        <fullName evidence="3">Flagellar basal body rod protein FlgB</fullName>
    </recommendedName>
</protein>
<sequence length="126" mass="12976">MSKDLTIESVRLALGMQQLRAEMAAQNIASANMPGARAMRLDFGASQALLTQAAGQGADLGPSLGQALADAAYAVPHAAIPDHEGASIQLDEQVADAASANLGYQALSEALSRRFGLMRLAIAGKN</sequence>
<accession>A0A7G9QSK5</accession>
<dbReference type="Proteomes" id="UP000515977">
    <property type="component" value="Chromosome"/>
</dbReference>
<name>A0A7G9QSK5_9GAMM</name>
<evidence type="ECO:0000313" key="1">
    <source>
        <dbReference type="EMBL" id="QNN46330.1"/>
    </source>
</evidence>
<organism evidence="1 2">
    <name type="scientific">Thermomonas brevis</name>
    <dbReference type="NCBI Taxonomy" id="215691"/>
    <lineage>
        <taxon>Bacteria</taxon>
        <taxon>Pseudomonadati</taxon>
        <taxon>Pseudomonadota</taxon>
        <taxon>Gammaproteobacteria</taxon>
        <taxon>Lysobacterales</taxon>
        <taxon>Lysobacteraceae</taxon>
        <taxon>Thermomonas</taxon>
    </lineage>
</organism>
<dbReference type="AlphaFoldDB" id="A0A7G9QSK5"/>
<dbReference type="RefSeq" id="WP_187570096.1">
    <property type="nucleotide sequence ID" value="NZ_CP060711.1"/>
</dbReference>
<gene>
    <name evidence="1" type="ORF">H9L17_14350</name>
</gene>
<reference evidence="1 2" key="1">
    <citation type="submission" date="2020-08" db="EMBL/GenBank/DDBJ databases">
        <title>Genome sequence of Thermomonas brevis KACC 16975T.</title>
        <authorList>
            <person name="Hyun D.-W."/>
            <person name="Bae J.-W."/>
        </authorList>
    </citation>
    <scope>NUCLEOTIDE SEQUENCE [LARGE SCALE GENOMIC DNA]</scope>
    <source>
        <strain evidence="1 2">KACC 16975</strain>
    </source>
</reference>
<keyword evidence="2" id="KW-1185">Reference proteome</keyword>
<evidence type="ECO:0008006" key="3">
    <source>
        <dbReference type="Google" id="ProtNLM"/>
    </source>
</evidence>
<proteinExistence type="predicted"/>